<dbReference type="InParanoid" id="A0A409Y2E8"/>
<protein>
    <submittedName>
        <fullName evidence="1">Uncharacterized protein</fullName>
    </submittedName>
</protein>
<comment type="caution">
    <text evidence="1">The sequence shown here is derived from an EMBL/GenBank/DDBJ whole genome shotgun (WGS) entry which is preliminary data.</text>
</comment>
<reference evidence="1 2" key="1">
    <citation type="journal article" date="2018" name="Evol. Lett.">
        <title>Horizontal gene cluster transfer increased hallucinogenic mushroom diversity.</title>
        <authorList>
            <person name="Reynolds H.T."/>
            <person name="Vijayakumar V."/>
            <person name="Gluck-Thaler E."/>
            <person name="Korotkin H.B."/>
            <person name="Matheny P.B."/>
            <person name="Slot J.C."/>
        </authorList>
    </citation>
    <scope>NUCLEOTIDE SEQUENCE [LARGE SCALE GENOMIC DNA]</scope>
    <source>
        <strain evidence="1 2">SRW20</strain>
    </source>
</reference>
<name>A0A409Y2E8_9AGAR</name>
<organism evidence="1 2">
    <name type="scientific">Gymnopilus dilepis</name>
    <dbReference type="NCBI Taxonomy" id="231916"/>
    <lineage>
        <taxon>Eukaryota</taxon>
        <taxon>Fungi</taxon>
        <taxon>Dikarya</taxon>
        <taxon>Basidiomycota</taxon>
        <taxon>Agaricomycotina</taxon>
        <taxon>Agaricomycetes</taxon>
        <taxon>Agaricomycetidae</taxon>
        <taxon>Agaricales</taxon>
        <taxon>Agaricineae</taxon>
        <taxon>Hymenogastraceae</taxon>
        <taxon>Gymnopilus</taxon>
    </lineage>
</organism>
<dbReference type="AlphaFoldDB" id="A0A409Y2E8"/>
<dbReference type="Proteomes" id="UP000284706">
    <property type="component" value="Unassembled WGS sequence"/>
</dbReference>
<accession>A0A409Y2E8</accession>
<evidence type="ECO:0000313" key="2">
    <source>
        <dbReference type="Proteomes" id="UP000284706"/>
    </source>
</evidence>
<proteinExistence type="predicted"/>
<evidence type="ECO:0000313" key="1">
    <source>
        <dbReference type="EMBL" id="PPQ97148.1"/>
    </source>
</evidence>
<gene>
    <name evidence="1" type="ORF">CVT26_000634</name>
</gene>
<keyword evidence="2" id="KW-1185">Reference proteome</keyword>
<sequence length="147" mass="17416">MHYPLSEVLRLNVLIYWLTSCDHPSTPMPSDCQLHEVHHRNLLQEVLCWLMVPKEINNWILRGRSYSYQSRHLSDFLSSSPYFSAFATPALNLLPAFGMRIRPRSYACLRCRAEFSWEAIFFRSGFKGSFLRNLDWILDKDRPTRVY</sequence>
<dbReference type="EMBL" id="NHYE01001285">
    <property type="protein sequence ID" value="PPQ97148.1"/>
    <property type="molecule type" value="Genomic_DNA"/>
</dbReference>